<feature type="transmembrane region" description="Helical" evidence="1">
    <location>
        <begin position="393"/>
        <end position="417"/>
    </location>
</feature>
<keyword evidence="3" id="KW-1185">Reference proteome</keyword>
<evidence type="ECO:0000256" key="1">
    <source>
        <dbReference type="SAM" id="Phobius"/>
    </source>
</evidence>
<dbReference type="AlphaFoldDB" id="A0A6G0TY18"/>
<sequence length="427" mass="49774">MHLLKLPTTLFKAGQKHNISNIHLYVATNELRNYTYLFSNIGALNALTIGLTTSRETGRVINQNCCLCYRTTKLTKLKNINITILSIFLQRGKSGSHLKKVKFISFHNPSFKEKMRLKHLESYNTSQQIVCITESNNDSFSNAKKYNVKTEVMLMNLSVPHVWKIMNNCSELHNYSKLQKVIKFNGPMELSRAFDFSKPCFKSNRIKQITCNIFLFTCFPNQFLQLSLILILLFDLELMFHNSRITFLHKFVIPLIFNTTGLQMDVCRWKYALMKKNMILKEYFYDIDRFLVTNPLYQPHCSRIWTVSPISRCKPYGLSPCQLSPHVCYCISVIGSDWILIPLIVIIFILINELNAFQTNGKILFYTFIIMSKKKKKKSFKGRLTNLENFNMMYIIFGSLPFTLVKSATLSPIPYIYSVFIYRTDNK</sequence>
<name>A0A6G0TY18_APHGL</name>
<proteinExistence type="predicted"/>
<reference evidence="2 3" key="1">
    <citation type="submission" date="2019-08" db="EMBL/GenBank/DDBJ databases">
        <title>The genome of the soybean aphid Biotype 1, its phylome, world population structure and adaptation to the North American continent.</title>
        <authorList>
            <person name="Giordano R."/>
            <person name="Donthu R.K."/>
            <person name="Hernandez A.G."/>
            <person name="Wright C.L."/>
            <person name="Zimin A.V."/>
        </authorList>
    </citation>
    <scope>NUCLEOTIDE SEQUENCE [LARGE SCALE GENOMIC DNA]</scope>
    <source>
        <tissue evidence="2">Whole aphids</tissue>
    </source>
</reference>
<comment type="caution">
    <text evidence="2">The sequence shown here is derived from an EMBL/GenBank/DDBJ whole genome shotgun (WGS) entry which is preliminary data.</text>
</comment>
<evidence type="ECO:0000313" key="2">
    <source>
        <dbReference type="EMBL" id="KAE9541189.1"/>
    </source>
</evidence>
<organism evidence="2 3">
    <name type="scientific">Aphis glycines</name>
    <name type="common">Soybean aphid</name>
    <dbReference type="NCBI Taxonomy" id="307491"/>
    <lineage>
        <taxon>Eukaryota</taxon>
        <taxon>Metazoa</taxon>
        <taxon>Ecdysozoa</taxon>
        <taxon>Arthropoda</taxon>
        <taxon>Hexapoda</taxon>
        <taxon>Insecta</taxon>
        <taxon>Pterygota</taxon>
        <taxon>Neoptera</taxon>
        <taxon>Paraneoptera</taxon>
        <taxon>Hemiptera</taxon>
        <taxon>Sternorrhyncha</taxon>
        <taxon>Aphidomorpha</taxon>
        <taxon>Aphidoidea</taxon>
        <taxon>Aphididae</taxon>
        <taxon>Aphidini</taxon>
        <taxon>Aphis</taxon>
        <taxon>Aphis</taxon>
    </lineage>
</organism>
<gene>
    <name evidence="2" type="ORF">AGLY_004434</name>
</gene>
<keyword evidence="1" id="KW-1133">Transmembrane helix</keyword>
<dbReference type="Proteomes" id="UP000475862">
    <property type="component" value="Unassembled WGS sequence"/>
</dbReference>
<accession>A0A6G0TY18</accession>
<feature type="transmembrane region" description="Helical" evidence="1">
    <location>
        <begin position="327"/>
        <end position="350"/>
    </location>
</feature>
<evidence type="ECO:0000313" key="3">
    <source>
        <dbReference type="Proteomes" id="UP000475862"/>
    </source>
</evidence>
<dbReference type="EMBL" id="VYZN01000013">
    <property type="protein sequence ID" value="KAE9541189.1"/>
    <property type="molecule type" value="Genomic_DNA"/>
</dbReference>
<feature type="transmembrane region" description="Helical" evidence="1">
    <location>
        <begin position="213"/>
        <end position="234"/>
    </location>
</feature>
<keyword evidence="1" id="KW-0812">Transmembrane</keyword>
<protein>
    <submittedName>
        <fullName evidence="2">Uncharacterized protein</fullName>
    </submittedName>
</protein>
<keyword evidence="1" id="KW-0472">Membrane</keyword>